<proteinExistence type="predicted"/>
<feature type="region of interest" description="Disordered" evidence="1">
    <location>
        <begin position="1"/>
        <end position="32"/>
    </location>
</feature>
<sequence>MTIITANPQEIALTKEKPEDQPADPPVNTCSI</sequence>
<dbReference type="AlphaFoldDB" id="A0A2P2N8K4"/>
<name>A0A2P2N8K4_RHIMU</name>
<protein>
    <submittedName>
        <fullName evidence="2">Uncharacterized protein</fullName>
    </submittedName>
</protein>
<evidence type="ECO:0000256" key="1">
    <source>
        <dbReference type="SAM" id="MobiDB-lite"/>
    </source>
</evidence>
<reference evidence="2" key="1">
    <citation type="submission" date="2018-02" db="EMBL/GenBank/DDBJ databases">
        <title>Rhizophora mucronata_Transcriptome.</title>
        <authorList>
            <person name="Meera S.P."/>
            <person name="Sreeshan A."/>
            <person name="Augustine A."/>
        </authorList>
    </citation>
    <scope>NUCLEOTIDE SEQUENCE</scope>
    <source>
        <tissue evidence="2">Leaf</tissue>
    </source>
</reference>
<accession>A0A2P2N8K4</accession>
<dbReference type="EMBL" id="GGEC01058333">
    <property type="protein sequence ID" value="MBX38817.1"/>
    <property type="molecule type" value="Transcribed_RNA"/>
</dbReference>
<organism evidence="2">
    <name type="scientific">Rhizophora mucronata</name>
    <name type="common">Asiatic mangrove</name>
    <dbReference type="NCBI Taxonomy" id="61149"/>
    <lineage>
        <taxon>Eukaryota</taxon>
        <taxon>Viridiplantae</taxon>
        <taxon>Streptophyta</taxon>
        <taxon>Embryophyta</taxon>
        <taxon>Tracheophyta</taxon>
        <taxon>Spermatophyta</taxon>
        <taxon>Magnoliopsida</taxon>
        <taxon>eudicotyledons</taxon>
        <taxon>Gunneridae</taxon>
        <taxon>Pentapetalae</taxon>
        <taxon>rosids</taxon>
        <taxon>fabids</taxon>
        <taxon>Malpighiales</taxon>
        <taxon>Rhizophoraceae</taxon>
        <taxon>Rhizophora</taxon>
    </lineage>
</organism>
<evidence type="ECO:0000313" key="2">
    <source>
        <dbReference type="EMBL" id="MBX38817.1"/>
    </source>
</evidence>